<evidence type="ECO:0000256" key="5">
    <source>
        <dbReference type="ARBA" id="ARBA00022801"/>
    </source>
</evidence>
<evidence type="ECO:0000259" key="10">
    <source>
        <dbReference type="PROSITE" id="PS50106"/>
    </source>
</evidence>
<dbReference type="Gene3D" id="2.40.10.120">
    <property type="match status" value="1"/>
</dbReference>
<feature type="active site" description="Charge relay system" evidence="7">
    <location>
        <position position="209"/>
    </location>
</feature>
<keyword evidence="5" id="KW-0378">Hydrolase</keyword>
<keyword evidence="6" id="KW-0720">Serine protease</keyword>
<organism evidence="11 12">
    <name type="scientific">Candidatus Sedimenticola endophacoides</name>
    <dbReference type="NCBI Taxonomy" id="2548426"/>
    <lineage>
        <taxon>Bacteria</taxon>
        <taxon>Pseudomonadati</taxon>
        <taxon>Pseudomonadota</taxon>
        <taxon>Gammaproteobacteria</taxon>
        <taxon>Chromatiales</taxon>
        <taxon>Sedimenticolaceae</taxon>
        <taxon>Sedimenticola</taxon>
    </lineage>
</organism>
<comment type="caution">
    <text evidence="11">The sequence shown here is derived from an EMBL/GenBank/DDBJ whole genome shotgun (WGS) entry which is preliminary data.</text>
</comment>
<dbReference type="InterPro" id="IPR036034">
    <property type="entry name" value="PDZ_sf"/>
</dbReference>
<keyword evidence="2 11" id="KW-0645">Protease</keyword>
<dbReference type="Gene3D" id="2.30.42.10">
    <property type="match status" value="2"/>
</dbReference>
<feature type="active site" description="Charge relay system" evidence="7">
    <location>
        <position position="105"/>
    </location>
</feature>
<evidence type="ECO:0000313" key="12">
    <source>
        <dbReference type="Proteomes" id="UP000250928"/>
    </source>
</evidence>
<accession>A0A6N4DYU5</accession>
<dbReference type="Pfam" id="PF00595">
    <property type="entry name" value="PDZ"/>
    <property type="match status" value="1"/>
</dbReference>
<dbReference type="InterPro" id="IPR001940">
    <property type="entry name" value="Peptidase_S1C"/>
</dbReference>
<keyword evidence="3 9" id="KW-0732">Signal</keyword>
<protein>
    <submittedName>
        <fullName evidence="11">Serine endoprotease DegQ</fullName>
    </submittedName>
</protein>
<sequence length="449" mass="47849">MSMVRLAFLCLGLLLCAPLRAALPMQAGGEPLPSLAPMLERVTPAVVNIAARNQIRAEEHPLLSDPFFRWFFDAPGRTPRHKSRQSLGSGVIVDAARGYVLTNHHVVSKADQIEVTLHDGRKLTAALVGADPETDVAVLRIEAGALHALPLGDSQQLRVGDFVVAIGNPFGLSQTVTSGIVSALGRSGLGIEGYENFIQTDASINPGNSGGPLVNLRGELVGINTAILAPSGGNVGIGFAIPMNMAKAIMDQLVAYGSIDRGLFGITVQGLNPDLAGAMGLERSEGVVVSEVQPGSAAGRAGLRPGDVIVAVNDAPVRNSPEMNVQMALLRIGDRVTVDVVRAGERLRLHARIADPYADYLPGEGIHPLFAGALLGEVERGELSGVAVGRIDRESPVRRLGLEDDDLLLVVNERRVERLSDLREIMESARRIRMVKVLRGNRLITRIVR</sequence>
<keyword evidence="4" id="KW-0677">Repeat</keyword>
<dbReference type="InterPro" id="IPR011782">
    <property type="entry name" value="Pept_S1C_Do"/>
</dbReference>
<feature type="domain" description="PDZ" evidence="10">
    <location>
        <begin position="253"/>
        <end position="344"/>
    </location>
</feature>
<feature type="active site" description="Charge relay system" evidence="7">
    <location>
        <position position="135"/>
    </location>
</feature>
<feature type="binding site" evidence="8">
    <location>
        <begin position="225"/>
        <end position="229"/>
    </location>
    <ligand>
        <name>substrate</name>
    </ligand>
</feature>
<dbReference type="PANTHER" id="PTHR22939">
    <property type="entry name" value="SERINE PROTEASE FAMILY S1C HTRA-RELATED"/>
    <property type="match status" value="1"/>
</dbReference>
<dbReference type="GO" id="GO:0042597">
    <property type="term" value="C:periplasmic space"/>
    <property type="evidence" value="ECO:0007669"/>
    <property type="project" value="TreeGrafter"/>
</dbReference>
<gene>
    <name evidence="11" type="ORF">C3L24_04290</name>
</gene>
<dbReference type="NCBIfam" id="TIGR02037">
    <property type="entry name" value="degP_htrA_DO"/>
    <property type="match status" value="1"/>
</dbReference>
<evidence type="ECO:0000256" key="8">
    <source>
        <dbReference type="PIRSR" id="PIRSR611782-2"/>
    </source>
</evidence>
<dbReference type="PROSITE" id="PS50106">
    <property type="entry name" value="PDZ"/>
    <property type="match status" value="1"/>
</dbReference>
<feature type="binding site" evidence="8">
    <location>
        <position position="135"/>
    </location>
    <ligand>
        <name>substrate</name>
    </ligand>
</feature>
<feature type="binding site" evidence="8">
    <location>
        <begin position="207"/>
        <end position="209"/>
    </location>
    <ligand>
        <name>substrate</name>
    </ligand>
</feature>
<dbReference type="EMBL" id="PQCO01000152">
    <property type="protein sequence ID" value="PUE03699.1"/>
    <property type="molecule type" value="Genomic_DNA"/>
</dbReference>
<dbReference type="AlphaFoldDB" id="A0A6N4DYU5"/>
<dbReference type="SUPFAM" id="SSF50494">
    <property type="entry name" value="Trypsin-like serine proteases"/>
    <property type="match status" value="1"/>
</dbReference>
<comment type="similarity">
    <text evidence="1">Belongs to the peptidase S1C family.</text>
</comment>
<dbReference type="GO" id="GO:0006515">
    <property type="term" value="P:protein quality control for misfolded or incompletely synthesized proteins"/>
    <property type="evidence" value="ECO:0007669"/>
    <property type="project" value="TreeGrafter"/>
</dbReference>
<feature type="binding site" evidence="8">
    <location>
        <position position="105"/>
    </location>
    <ligand>
        <name>substrate</name>
    </ligand>
</feature>
<dbReference type="FunFam" id="2.40.10.10:FF:000001">
    <property type="entry name" value="Periplasmic serine protease DegS"/>
    <property type="match status" value="1"/>
</dbReference>
<proteinExistence type="inferred from homology"/>
<evidence type="ECO:0000256" key="7">
    <source>
        <dbReference type="PIRSR" id="PIRSR611782-1"/>
    </source>
</evidence>
<evidence type="ECO:0000313" key="11">
    <source>
        <dbReference type="EMBL" id="PUE03699.1"/>
    </source>
</evidence>
<dbReference type="Pfam" id="PF13365">
    <property type="entry name" value="Trypsin_2"/>
    <property type="match status" value="1"/>
</dbReference>
<feature type="chain" id="PRO_5038471041" evidence="9">
    <location>
        <begin position="22"/>
        <end position="449"/>
    </location>
</feature>
<dbReference type="GO" id="GO:0004252">
    <property type="term" value="F:serine-type endopeptidase activity"/>
    <property type="evidence" value="ECO:0007669"/>
    <property type="project" value="InterPro"/>
</dbReference>
<evidence type="ECO:0000256" key="2">
    <source>
        <dbReference type="ARBA" id="ARBA00022670"/>
    </source>
</evidence>
<evidence type="ECO:0000256" key="9">
    <source>
        <dbReference type="SAM" id="SignalP"/>
    </source>
</evidence>
<dbReference type="SUPFAM" id="SSF50156">
    <property type="entry name" value="PDZ domain-like"/>
    <property type="match status" value="2"/>
</dbReference>
<evidence type="ECO:0000256" key="6">
    <source>
        <dbReference type="ARBA" id="ARBA00022825"/>
    </source>
</evidence>
<evidence type="ECO:0000256" key="4">
    <source>
        <dbReference type="ARBA" id="ARBA00022737"/>
    </source>
</evidence>
<reference evidence="11 12" key="1">
    <citation type="submission" date="2018-01" db="EMBL/GenBank/DDBJ databases">
        <title>Novel co-symbiosis in the lucinid bivalve Phacoides pectinatus.</title>
        <authorList>
            <person name="Lim S.J."/>
            <person name="Davis B.G."/>
            <person name="Gill D.E."/>
            <person name="Engel A.S."/>
            <person name="Anderson L.C."/>
            <person name="Campbell B.J."/>
        </authorList>
    </citation>
    <scope>NUCLEOTIDE SEQUENCE [LARGE SCALE GENOMIC DNA]</scope>
    <source>
        <strain evidence="11">N3_P5</strain>
    </source>
</reference>
<dbReference type="PRINTS" id="PR00834">
    <property type="entry name" value="PROTEASES2C"/>
</dbReference>
<dbReference type="PANTHER" id="PTHR22939:SF129">
    <property type="entry name" value="SERINE PROTEASE HTRA2, MITOCHONDRIAL"/>
    <property type="match status" value="1"/>
</dbReference>
<dbReference type="Proteomes" id="UP000250928">
    <property type="component" value="Unassembled WGS sequence"/>
</dbReference>
<name>A0A6N4DYU5_9GAMM</name>
<dbReference type="InterPro" id="IPR001478">
    <property type="entry name" value="PDZ"/>
</dbReference>
<dbReference type="SMART" id="SM00228">
    <property type="entry name" value="PDZ"/>
    <property type="match status" value="2"/>
</dbReference>
<evidence type="ECO:0000256" key="1">
    <source>
        <dbReference type="ARBA" id="ARBA00010541"/>
    </source>
</evidence>
<evidence type="ECO:0000256" key="3">
    <source>
        <dbReference type="ARBA" id="ARBA00022729"/>
    </source>
</evidence>
<feature type="signal peptide" evidence="9">
    <location>
        <begin position="1"/>
        <end position="21"/>
    </location>
</feature>
<dbReference type="InterPro" id="IPR009003">
    <property type="entry name" value="Peptidase_S1_PA"/>
</dbReference>